<evidence type="ECO:0000256" key="8">
    <source>
        <dbReference type="ARBA" id="ARBA00023140"/>
    </source>
</evidence>
<dbReference type="FunCoup" id="B7Q8Y2">
    <property type="interactions" value="95"/>
</dbReference>
<dbReference type="InterPro" id="IPR019775">
    <property type="entry name" value="WD40_repeat_CS"/>
</dbReference>
<keyword evidence="15" id="KW-1267">Proteomics identification</keyword>
<protein>
    <recommendedName>
        <fullName evidence="10">Peroxin-7</fullName>
    </recommendedName>
</protein>
<dbReference type="PaxDb" id="6945-B7Q8Y2"/>
<dbReference type="SUPFAM" id="SSF50978">
    <property type="entry name" value="WD40 repeat-like"/>
    <property type="match status" value="1"/>
</dbReference>
<dbReference type="EMBL" id="ABJB010725510">
    <property type="status" value="NOT_ANNOTATED_CDS"/>
    <property type="molecule type" value="Genomic_DNA"/>
</dbReference>
<reference evidence="12 14" key="1">
    <citation type="submission" date="2008-03" db="EMBL/GenBank/DDBJ databases">
        <title>Annotation of Ixodes scapularis.</title>
        <authorList>
            <consortium name="Ixodes scapularis Genome Project Consortium"/>
            <person name="Caler E."/>
            <person name="Hannick L.I."/>
            <person name="Bidwell S."/>
            <person name="Joardar V."/>
            <person name="Thiagarajan M."/>
            <person name="Amedeo P."/>
            <person name="Galinsky K.J."/>
            <person name="Schobel S."/>
            <person name="Inman J."/>
            <person name="Hostetler J."/>
            <person name="Miller J."/>
            <person name="Hammond M."/>
            <person name="Megy K."/>
            <person name="Lawson D."/>
            <person name="Kodira C."/>
            <person name="Sutton G."/>
            <person name="Meyer J."/>
            <person name="Hill C.A."/>
            <person name="Birren B."/>
            <person name="Nene V."/>
            <person name="Collins F."/>
            <person name="Alarcon-Chaidez F."/>
            <person name="Wikel S."/>
            <person name="Strausberg R."/>
        </authorList>
    </citation>
    <scope>NUCLEOTIDE SEQUENCE [LARGE SCALE GENOMIC DNA]</scope>
    <source>
        <strain evidence="14">Wikel</strain>
        <strain evidence="12">Wikel colony</strain>
    </source>
</reference>
<dbReference type="STRING" id="6945.B7Q8Y2"/>
<dbReference type="PRINTS" id="PR00320">
    <property type="entry name" value="GPROTEINBRPT"/>
</dbReference>
<dbReference type="InterPro" id="IPR044536">
    <property type="entry name" value="PEX7"/>
</dbReference>
<dbReference type="EMBL" id="ABJB010141040">
    <property type="status" value="NOT_ANNOTATED_CDS"/>
    <property type="molecule type" value="Genomic_DNA"/>
</dbReference>
<dbReference type="SMART" id="SM00320">
    <property type="entry name" value="WD40"/>
    <property type="match status" value="5"/>
</dbReference>
<evidence type="ECO:0000256" key="3">
    <source>
        <dbReference type="ARBA" id="ARBA00022448"/>
    </source>
</evidence>
<keyword evidence="6" id="KW-0677">Repeat</keyword>
<evidence type="ECO:0000256" key="5">
    <source>
        <dbReference type="ARBA" id="ARBA00022574"/>
    </source>
</evidence>
<evidence type="ECO:0000256" key="6">
    <source>
        <dbReference type="ARBA" id="ARBA00022737"/>
    </source>
</evidence>
<feature type="repeat" description="WD" evidence="11">
    <location>
        <begin position="147"/>
        <end position="189"/>
    </location>
</feature>
<comment type="subcellular location">
    <subcellularLocation>
        <location evidence="2">Cytoplasm</location>
        <location evidence="2">Cytosol</location>
    </subcellularLocation>
    <subcellularLocation>
        <location evidence="1">Peroxisome matrix</location>
    </subcellularLocation>
</comment>
<evidence type="ECO:0000256" key="11">
    <source>
        <dbReference type="PROSITE-ProRule" id="PRU00221"/>
    </source>
</evidence>
<dbReference type="Pfam" id="PF00400">
    <property type="entry name" value="WD40"/>
    <property type="match status" value="3"/>
</dbReference>
<dbReference type="Proteomes" id="UP000001555">
    <property type="component" value="Unassembled WGS sequence"/>
</dbReference>
<dbReference type="AlphaFoldDB" id="B7Q8Y2"/>
<keyword evidence="12" id="KW-0808">Transferase</keyword>
<dbReference type="PROSITE" id="PS50082">
    <property type="entry name" value="WD_REPEATS_2"/>
    <property type="match status" value="3"/>
</dbReference>
<feature type="repeat" description="WD" evidence="11">
    <location>
        <begin position="103"/>
        <end position="146"/>
    </location>
</feature>
<keyword evidence="5 11" id="KW-0853">WD repeat</keyword>
<organism>
    <name type="scientific">Ixodes scapularis</name>
    <name type="common">Black-legged tick</name>
    <name type="synonym">Deer tick</name>
    <dbReference type="NCBI Taxonomy" id="6945"/>
    <lineage>
        <taxon>Eukaryota</taxon>
        <taxon>Metazoa</taxon>
        <taxon>Ecdysozoa</taxon>
        <taxon>Arthropoda</taxon>
        <taxon>Chelicerata</taxon>
        <taxon>Arachnida</taxon>
        <taxon>Acari</taxon>
        <taxon>Parasitiformes</taxon>
        <taxon>Ixodida</taxon>
        <taxon>Ixodoidea</taxon>
        <taxon>Ixodidae</taxon>
        <taxon>Ixodinae</taxon>
        <taxon>Ixodes</taxon>
    </lineage>
</organism>
<dbReference type="VEuPathDB" id="VectorBase:ISCW020958"/>
<reference evidence="13" key="2">
    <citation type="submission" date="2020-05" db="UniProtKB">
        <authorList>
            <consortium name="EnsemblMetazoa"/>
        </authorList>
    </citation>
    <scope>IDENTIFICATION</scope>
    <source>
        <strain evidence="13">wikel</strain>
    </source>
</reference>
<dbReference type="InterPro" id="IPR001680">
    <property type="entry name" value="WD40_rpt"/>
</dbReference>
<dbReference type="PROSITE" id="PS51257">
    <property type="entry name" value="PROKAR_LIPOPROTEIN"/>
    <property type="match status" value="1"/>
</dbReference>
<evidence type="ECO:0000256" key="2">
    <source>
        <dbReference type="ARBA" id="ARBA00004514"/>
    </source>
</evidence>
<name>B7Q8Y2_IXOSC</name>
<dbReference type="InParanoid" id="B7Q8Y2"/>
<keyword evidence="8" id="KW-0576">Peroxisome</keyword>
<dbReference type="GO" id="GO:0005782">
    <property type="term" value="C:peroxisomal matrix"/>
    <property type="evidence" value="ECO:0000318"/>
    <property type="project" value="GO_Central"/>
</dbReference>
<dbReference type="EnsemblMetazoa" id="ISCW020958-RA">
    <property type="protein sequence ID" value="ISCW020958-PA"/>
    <property type="gene ID" value="ISCW020958"/>
</dbReference>
<accession>B7Q8Y2</accession>
<proteinExistence type="evidence at protein level"/>
<keyword evidence="3" id="KW-0813">Transport</keyword>
<evidence type="ECO:0000256" key="7">
    <source>
        <dbReference type="ARBA" id="ARBA00022927"/>
    </source>
</evidence>
<dbReference type="PROSITE" id="PS50294">
    <property type="entry name" value="WD_REPEATS_REGION"/>
    <property type="match status" value="2"/>
</dbReference>
<feature type="repeat" description="WD" evidence="11">
    <location>
        <begin position="190"/>
        <end position="232"/>
    </location>
</feature>
<keyword evidence="14" id="KW-1185">Reference proteome</keyword>
<dbReference type="VEuPathDB" id="VectorBase:ISCP_016542"/>
<evidence type="ECO:0000256" key="1">
    <source>
        <dbReference type="ARBA" id="ARBA00004253"/>
    </source>
</evidence>
<dbReference type="VEuPathDB" id="VectorBase:ISCI020958"/>
<dbReference type="HOGENOM" id="CLU_046581_0_1_1"/>
<dbReference type="PANTHER" id="PTHR46027">
    <property type="entry name" value="PEROXISOMAL TARGETING SIGNAL 2 RECEPTOR"/>
    <property type="match status" value="1"/>
</dbReference>
<dbReference type="EMBL" id="DS886620">
    <property type="protein sequence ID" value="EEC15304.1"/>
    <property type="molecule type" value="Genomic_DNA"/>
</dbReference>
<evidence type="ECO:0000256" key="9">
    <source>
        <dbReference type="ARBA" id="ARBA00024017"/>
    </source>
</evidence>
<dbReference type="GO" id="GO:0016558">
    <property type="term" value="P:protein import into peroxisome matrix"/>
    <property type="evidence" value="ECO:0000318"/>
    <property type="project" value="GO_Central"/>
</dbReference>
<dbReference type="GO" id="GO:0016746">
    <property type="term" value="F:acyltransferase activity"/>
    <property type="evidence" value="ECO:0007669"/>
    <property type="project" value="UniProtKB-KW"/>
</dbReference>
<dbReference type="InterPro" id="IPR015943">
    <property type="entry name" value="WD40/YVTN_repeat-like_dom_sf"/>
</dbReference>
<evidence type="ECO:0000313" key="12">
    <source>
        <dbReference type="EMBL" id="EEC15304.1"/>
    </source>
</evidence>
<dbReference type="Gene3D" id="2.130.10.10">
    <property type="entry name" value="YVTN repeat-like/Quinoprotein amine dehydrogenase"/>
    <property type="match status" value="1"/>
</dbReference>
<sequence>MIQQERYATTNRHGYSVRFSPFNPTTLACATAQNYGIQGRGTLFILDYVPGTPIRLVKAFEWPYGLYDVTWSELEEDVVIGAGADGNIIIIALNRANVPRLILKGHTKEVYSVDWSQTRQEQLLLSGSWDHLVKVWDPQAGNLLSTFTGHTSKVYSVAWSPRIPGLFASVSGDGSLCLWNLQQPAPLAAIPAHGCEVLSCDWSKYEQHVLATGAIDSLIRGWDLRNASRPLFELGGHSYAVRKVKVSLHSYQAAESALLPSCSVIPCIFVLKGAVVPPALLILKNHKEFTYGLDFNLHVPDQIADCSWDQTLCISQLPESYRPT</sequence>
<dbReference type="OrthoDB" id="273771at2759"/>
<dbReference type="GO" id="GO:0005829">
    <property type="term" value="C:cytosol"/>
    <property type="evidence" value="ECO:0000318"/>
    <property type="project" value="GO_Central"/>
</dbReference>
<dbReference type="InterPro" id="IPR020472">
    <property type="entry name" value="WD40_PAC1"/>
</dbReference>
<gene>
    <name evidence="12" type="ORF">IscW_ISCW020958</name>
</gene>
<dbReference type="InterPro" id="IPR036322">
    <property type="entry name" value="WD40_repeat_dom_sf"/>
</dbReference>
<dbReference type="PANTHER" id="PTHR46027:SF1">
    <property type="entry name" value="PEROXISOMAL TARGETING SIGNAL 2 RECEPTOR"/>
    <property type="match status" value="1"/>
</dbReference>
<evidence type="ECO:0000256" key="4">
    <source>
        <dbReference type="ARBA" id="ARBA00022490"/>
    </source>
</evidence>
<keyword evidence="7" id="KW-0653">Protein transport</keyword>
<evidence type="ECO:0000313" key="13">
    <source>
        <dbReference type="EnsemblMetazoa" id="ISCW020958-PA"/>
    </source>
</evidence>
<evidence type="ECO:0000256" key="10">
    <source>
        <dbReference type="ARBA" id="ARBA00032565"/>
    </source>
</evidence>
<dbReference type="PROSITE" id="PS00678">
    <property type="entry name" value="WD_REPEATS_1"/>
    <property type="match status" value="1"/>
</dbReference>
<dbReference type="GO" id="GO:0005053">
    <property type="term" value="F:peroxisome matrix targeting signal-2 binding"/>
    <property type="evidence" value="ECO:0000318"/>
    <property type="project" value="GO_Central"/>
</dbReference>
<evidence type="ECO:0000313" key="14">
    <source>
        <dbReference type="Proteomes" id="UP000001555"/>
    </source>
</evidence>
<keyword evidence="4" id="KW-0963">Cytoplasm</keyword>
<evidence type="ECO:0007829" key="15">
    <source>
        <dbReference type="PeptideAtlas" id="B7Q8Y2"/>
    </source>
</evidence>
<keyword evidence="12" id="KW-0012">Acyltransferase</keyword>
<keyword evidence="12" id="KW-0675">Receptor</keyword>
<comment type="similarity">
    <text evidence="9">Belongs to the WD repeat peroxin-7 family.</text>
</comment>